<evidence type="ECO:0000256" key="2">
    <source>
        <dbReference type="ARBA" id="ARBA00024195"/>
    </source>
</evidence>
<dbReference type="Gene3D" id="2.40.10.10">
    <property type="entry name" value="Trypsin-like serine proteases"/>
    <property type="match status" value="1"/>
</dbReference>
<dbReference type="Proteomes" id="UP001634394">
    <property type="component" value="Unassembled WGS sequence"/>
</dbReference>
<comment type="caution">
    <text evidence="4">The sequence shown here is derived from an EMBL/GenBank/DDBJ whole genome shotgun (WGS) entry which is preliminary data.</text>
</comment>
<keyword evidence="5" id="KW-1185">Reference proteome</keyword>
<sequence>HLQVVRVYLYPKDECDKIYKKRYGSPPQDTTVCMDNQNFGSPSCNSDSGSPLICRNKYGRFEVLGTLSWGYESCFQDGYPDVYQLSYAHESWIER</sequence>
<feature type="domain" description="Peptidase S1" evidence="3">
    <location>
        <begin position="1"/>
        <end position="95"/>
    </location>
</feature>
<dbReference type="PANTHER" id="PTHR24256">
    <property type="entry name" value="TRYPTASE-RELATED"/>
    <property type="match status" value="1"/>
</dbReference>
<organism evidence="4 5">
    <name type="scientific">Sinanodonta woodiana</name>
    <name type="common">Chinese pond mussel</name>
    <name type="synonym">Anodonta woodiana</name>
    <dbReference type="NCBI Taxonomy" id="1069815"/>
    <lineage>
        <taxon>Eukaryota</taxon>
        <taxon>Metazoa</taxon>
        <taxon>Spiralia</taxon>
        <taxon>Lophotrochozoa</taxon>
        <taxon>Mollusca</taxon>
        <taxon>Bivalvia</taxon>
        <taxon>Autobranchia</taxon>
        <taxon>Heteroconchia</taxon>
        <taxon>Palaeoheterodonta</taxon>
        <taxon>Unionida</taxon>
        <taxon>Unionoidea</taxon>
        <taxon>Unionidae</taxon>
        <taxon>Unioninae</taxon>
        <taxon>Sinanodonta</taxon>
    </lineage>
</organism>
<accession>A0ABD3XWQ7</accession>
<proteinExistence type="inferred from homology"/>
<evidence type="ECO:0000313" key="4">
    <source>
        <dbReference type="EMBL" id="KAL3890616.1"/>
    </source>
</evidence>
<dbReference type="Pfam" id="PF00089">
    <property type="entry name" value="Trypsin"/>
    <property type="match status" value="1"/>
</dbReference>
<keyword evidence="1" id="KW-1015">Disulfide bond</keyword>
<dbReference type="EMBL" id="JBJQND010000001">
    <property type="protein sequence ID" value="KAL3890616.1"/>
    <property type="molecule type" value="Genomic_DNA"/>
</dbReference>
<protein>
    <recommendedName>
        <fullName evidence="3">Peptidase S1 domain-containing protein</fullName>
    </recommendedName>
</protein>
<feature type="non-terminal residue" evidence="4">
    <location>
        <position position="1"/>
    </location>
</feature>
<dbReference type="AlphaFoldDB" id="A0ABD3XWQ7"/>
<dbReference type="InterPro" id="IPR001254">
    <property type="entry name" value="Trypsin_dom"/>
</dbReference>
<dbReference type="InterPro" id="IPR051487">
    <property type="entry name" value="Ser/Thr_Proteases_Immune/Dev"/>
</dbReference>
<feature type="non-terminal residue" evidence="4">
    <location>
        <position position="95"/>
    </location>
</feature>
<name>A0ABD3XWQ7_SINWO</name>
<reference evidence="4 5" key="1">
    <citation type="submission" date="2024-11" db="EMBL/GenBank/DDBJ databases">
        <title>Chromosome-level genome assembly of the freshwater bivalve Anodonta woodiana.</title>
        <authorList>
            <person name="Chen X."/>
        </authorList>
    </citation>
    <scope>NUCLEOTIDE SEQUENCE [LARGE SCALE GENOMIC DNA]</scope>
    <source>
        <strain evidence="4">MN2024</strain>
        <tissue evidence="4">Gills</tissue>
    </source>
</reference>
<dbReference type="InterPro" id="IPR009003">
    <property type="entry name" value="Peptidase_S1_PA"/>
</dbReference>
<evidence type="ECO:0000313" key="5">
    <source>
        <dbReference type="Proteomes" id="UP001634394"/>
    </source>
</evidence>
<comment type="similarity">
    <text evidence="2">Belongs to the peptidase S1 family. CLIP subfamily.</text>
</comment>
<dbReference type="SUPFAM" id="SSF50494">
    <property type="entry name" value="Trypsin-like serine proteases"/>
    <property type="match status" value="1"/>
</dbReference>
<gene>
    <name evidence="4" type="ORF">ACJMK2_002898</name>
</gene>
<dbReference type="PROSITE" id="PS50240">
    <property type="entry name" value="TRYPSIN_DOM"/>
    <property type="match status" value="1"/>
</dbReference>
<evidence type="ECO:0000256" key="1">
    <source>
        <dbReference type="ARBA" id="ARBA00023157"/>
    </source>
</evidence>
<dbReference type="InterPro" id="IPR043504">
    <property type="entry name" value="Peptidase_S1_PA_chymotrypsin"/>
</dbReference>
<evidence type="ECO:0000259" key="3">
    <source>
        <dbReference type="PROSITE" id="PS50240"/>
    </source>
</evidence>